<sequence>MTSATAHIACKRTLTTSEPVTAYAPVANNYGSVFEASSLLPLPTDLRFTRGSQQLIIPGIFTAATKPGDIQTSYQFGSDRGLQNTLTDPTLKLTMFAPINEAFSTPFPQGSLVASANVSDLLLATPSSRDPIIGYSIVPTAFPSSALTPGRLLNTTNTVKASQTSLSGANIPLQLQVIPGASGGIGLEGVGSTADVIQADVPTCGPSVIHVINAVLLPFSPNDAGLTPNTVQAAASLTTTPSAPISSFTSLPAPGGR</sequence>
<dbReference type="Proteomes" id="UP001489004">
    <property type="component" value="Unassembled WGS sequence"/>
</dbReference>
<dbReference type="Pfam" id="PF02469">
    <property type="entry name" value="Fasciclin"/>
    <property type="match status" value="1"/>
</dbReference>
<dbReference type="InterPro" id="IPR036378">
    <property type="entry name" value="FAS1_dom_sf"/>
</dbReference>
<reference evidence="2 3" key="1">
    <citation type="journal article" date="2024" name="Nat. Commun.">
        <title>Phylogenomics reveals the evolutionary origins of lichenization in chlorophyte algae.</title>
        <authorList>
            <person name="Puginier C."/>
            <person name="Libourel C."/>
            <person name="Otte J."/>
            <person name="Skaloud P."/>
            <person name="Haon M."/>
            <person name="Grisel S."/>
            <person name="Petersen M."/>
            <person name="Berrin J.G."/>
            <person name="Delaux P.M."/>
            <person name="Dal Grande F."/>
            <person name="Keller J."/>
        </authorList>
    </citation>
    <scope>NUCLEOTIDE SEQUENCE [LARGE SCALE GENOMIC DNA]</scope>
    <source>
        <strain evidence="2 3">SAG 2043</strain>
    </source>
</reference>
<evidence type="ECO:0000259" key="1">
    <source>
        <dbReference type="PROSITE" id="PS50213"/>
    </source>
</evidence>
<feature type="domain" description="FAS1" evidence="1">
    <location>
        <begin position="57"/>
        <end position="216"/>
    </location>
</feature>
<organism evidence="2 3">
    <name type="scientific">[Myrmecia] bisecta</name>
    <dbReference type="NCBI Taxonomy" id="41462"/>
    <lineage>
        <taxon>Eukaryota</taxon>
        <taxon>Viridiplantae</taxon>
        <taxon>Chlorophyta</taxon>
        <taxon>core chlorophytes</taxon>
        <taxon>Trebouxiophyceae</taxon>
        <taxon>Trebouxiales</taxon>
        <taxon>Trebouxiaceae</taxon>
        <taxon>Myrmecia</taxon>
    </lineage>
</organism>
<dbReference type="AlphaFoldDB" id="A0AAW1PCL2"/>
<dbReference type="Gene3D" id="2.30.180.10">
    <property type="entry name" value="FAS1 domain"/>
    <property type="match status" value="1"/>
</dbReference>
<dbReference type="SUPFAM" id="SSF82153">
    <property type="entry name" value="FAS1 domain"/>
    <property type="match status" value="1"/>
</dbReference>
<protein>
    <recommendedName>
        <fullName evidence="1">FAS1 domain-containing protein</fullName>
    </recommendedName>
</protein>
<evidence type="ECO:0000313" key="2">
    <source>
        <dbReference type="EMBL" id="KAK9806176.1"/>
    </source>
</evidence>
<dbReference type="SMART" id="SM00554">
    <property type="entry name" value="FAS1"/>
    <property type="match status" value="1"/>
</dbReference>
<proteinExistence type="predicted"/>
<dbReference type="InterPro" id="IPR000782">
    <property type="entry name" value="FAS1_domain"/>
</dbReference>
<evidence type="ECO:0000313" key="3">
    <source>
        <dbReference type="Proteomes" id="UP001489004"/>
    </source>
</evidence>
<name>A0AAW1PCL2_9CHLO</name>
<gene>
    <name evidence="2" type="ORF">WJX72_004480</name>
</gene>
<accession>A0AAW1PCL2</accession>
<keyword evidence="3" id="KW-1185">Reference proteome</keyword>
<comment type="caution">
    <text evidence="2">The sequence shown here is derived from an EMBL/GenBank/DDBJ whole genome shotgun (WGS) entry which is preliminary data.</text>
</comment>
<dbReference type="EMBL" id="JALJOR010000014">
    <property type="protein sequence ID" value="KAK9806176.1"/>
    <property type="molecule type" value="Genomic_DNA"/>
</dbReference>
<dbReference type="PROSITE" id="PS50213">
    <property type="entry name" value="FAS1"/>
    <property type="match status" value="1"/>
</dbReference>